<keyword evidence="3" id="KW-1185">Reference proteome</keyword>
<dbReference type="AlphaFoldDB" id="A0A9W7AXQ0"/>
<proteinExistence type="predicted"/>
<organism evidence="2 3">
    <name type="scientific">Triparma strigata</name>
    <dbReference type="NCBI Taxonomy" id="1606541"/>
    <lineage>
        <taxon>Eukaryota</taxon>
        <taxon>Sar</taxon>
        <taxon>Stramenopiles</taxon>
        <taxon>Ochrophyta</taxon>
        <taxon>Bolidophyceae</taxon>
        <taxon>Parmales</taxon>
        <taxon>Triparmaceae</taxon>
        <taxon>Triparma</taxon>
    </lineage>
</organism>
<feature type="region of interest" description="Disordered" evidence="1">
    <location>
        <begin position="246"/>
        <end position="280"/>
    </location>
</feature>
<evidence type="ECO:0000313" key="3">
    <source>
        <dbReference type="Proteomes" id="UP001165085"/>
    </source>
</evidence>
<feature type="region of interest" description="Disordered" evidence="1">
    <location>
        <begin position="1"/>
        <end position="24"/>
    </location>
</feature>
<comment type="caution">
    <text evidence="2">The sequence shown here is derived from an EMBL/GenBank/DDBJ whole genome shotgun (WGS) entry which is preliminary data.</text>
</comment>
<protein>
    <recommendedName>
        <fullName evidence="4">Glycine-rich protein</fullName>
    </recommendedName>
</protein>
<feature type="compositionally biased region" description="Basic and acidic residues" evidence="1">
    <location>
        <begin position="269"/>
        <end position="278"/>
    </location>
</feature>
<dbReference type="OrthoDB" id="10568625at2759"/>
<gene>
    <name evidence="2" type="ORF">TrST_g4763</name>
</gene>
<name>A0A9W7AXQ0_9STRA</name>
<reference evidence="3" key="1">
    <citation type="journal article" date="2023" name="Commun. Biol.">
        <title>Genome analysis of Parmales, the sister group of diatoms, reveals the evolutionary specialization of diatoms from phago-mixotrophs to photoautotrophs.</title>
        <authorList>
            <person name="Ban H."/>
            <person name="Sato S."/>
            <person name="Yoshikawa S."/>
            <person name="Yamada K."/>
            <person name="Nakamura Y."/>
            <person name="Ichinomiya M."/>
            <person name="Sato N."/>
            <person name="Blanc-Mathieu R."/>
            <person name="Endo H."/>
            <person name="Kuwata A."/>
            <person name="Ogata H."/>
        </authorList>
    </citation>
    <scope>NUCLEOTIDE SEQUENCE [LARGE SCALE GENOMIC DNA]</scope>
    <source>
        <strain evidence="3">NIES 3701</strain>
    </source>
</reference>
<evidence type="ECO:0000313" key="2">
    <source>
        <dbReference type="EMBL" id="GMH78451.1"/>
    </source>
</evidence>
<dbReference type="EMBL" id="BRXY01000222">
    <property type="protein sequence ID" value="GMH78451.1"/>
    <property type="molecule type" value="Genomic_DNA"/>
</dbReference>
<sequence>MTISYFPQHNLPPPSSEKPSSSGSYDEPLVNLFGRLIAVYPYEPGFDRLKEQSAVEQAGGGAGFGWQYHCFNNYTISEGSGGGAGYDKNSTGGGGGSGAQIYKNSDLISTTGRGGGCGSENGGLICGEKKDDYVLNENLEIECEDYVVYGGGGGGGGYDNGVDYNGYGYGFSFTVTPLKKAKDAEPNRRLQNENYIQALKKYNPTGLMFVNASKVCGGYDDWGCVCRNVQEMGGLDGVDCNGGHSGHGDGNNNSTSGSEDVTDNQSSGKDSHPFDPRLDLPSPEKVSAFCDALTENEFCGLGSIGVQISGCDVSLGSNGFDLDVPTTPQIMGVGISNPDILAHNSNNVAKDIIFPSLVLVGVLLTFVARRSLRMTPAVNTNEGDVFVELEINENSRLITNRRGSEIYI</sequence>
<evidence type="ECO:0000256" key="1">
    <source>
        <dbReference type="SAM" id="MobiDB-lite"/>
    </source>
</evidence>
<accession>A0A9W7AXQ0</accession>
<dbReference type="Proteomes" id="UP001165085">
    <property type="component" value="Unassembled WGS sequence"/>
</dbReference>
<evidence type="ECO:0008006" key="4">
    <source>
        <dbReference type="Google" id="ProtNLM"/>
    </source>
</evidence>